<dbReference type="AlphaFoldDB" id="A0C7E1"/>
<reference evidence="1 2" key="1">
    <citation type="journal article" date="2006" name="Nature">
        <title>Global trends of whole-genome duplications revealed by the ciliate Paramecium tetraurelia.</title>
        <authorList>
            <consortium name="Genoscope"/>
            <person name="Aury J.-M."/>
            <person name="Jaillon O."/>
            <person name="Duret L."/>
            <person name="Noel B."/>
            <person name="Jubin C."/>
            <person name="Porcel B.M."/>
            <person name="Segurens B."/>
            <person name="Daubin V."/>
            <person name="Anthouard V."/>
            <person name="Aiach N."/>
            <person name="Arnaiz O."/>
            <person name="Billaut A."/>
            <person name="Beisson J."/>
            <person name="Blanc I."/>
            <person name="Bouhouche K."/>
            <person name="Camara F."/>
            <person name="Duharcourt S."/>
            <person name="Guigo R."/>
            <person name="Gogendeau D."/>
            <person name="Katinka M."/>
            <person name="Keller A.-M."/>
            <person name="Kissmehl R."/>
            <person name="Klotz C."/>
            <person name="Koll F."/>
            <person name="Le Moue A."/>
            <person name="Lepere C."/>
            <person name="Malinsky S."/>
            <person name="Nowacki M."/>
            <person name="Nowak J.K."/>
            <person name="Plattner H."/>
            <person name="Poulain J."/>
            <person name="Ruiz F."/>
            <person name="Serrano V."/>
            <person name="Zagulski M."/>
            <person name="Dessen P."/>
            <person name="Betermier M."/>
            <person name="Weissenbach J."/>
            <person name="Scarpelli C."/>
            <person name="Schachter V."/>
            <person name="Sperling L."/>
            <person name="Meyer E."/>
            <person name="Cohen J."/>
            <person name="Wincker P."/>
        </authorList>
    </citation>
    <scope>NUCLEOTIDE SEQUENCE [LARGE SCALE GENOMIC DNA]</scope>
    <source>
        <strain evidence="1 2">Stock d4-2</strain>
    </source>
</reference>
<keyword evidence="2" id="KW-1185">Reference proteome</keyword>
<evidence type="ECO:0000313" key="1">
    <source>
        <dbReference type="EMBL" id="CAK66708.1"/>
    </source>
</evidence>
<accession>A0C7E1</accession>
<dbReference type="Proteomes" id="UP000000600">
    <property type="component" value="Unassembled WGS sequence"/>
</dbReference>
<gene>
    <name evidence="1" type="ORF">GSPATT00035838001</name>
</gene>
<dbReference type="EMBL" id="CT868047">
    <property type="protein sequence ID" value="CAK66708.1"/>
    <property type="molecule type" value="Genomic_DNA"/>
</dbReference>
<dbReference type="KEGG" id="ptm:GSPATT00035838001"/>
<dbReference type="Gene3D" id="2.60.40.10">
    <property type="entry name" value="Immunoglobulins"/>
    <property type="match status" value="1"/>
</dbReference>
<dbReference type="OMA" id="GFDYHSE"/>
<dbReference type="GeneID" id="5019890"/>
<evidence type="ECO:0000313" key="2">
    <source>
        <dbReference type="Proteomes" id="UP000000600"/>
    </source>
</evidence>
<name>A0C7E1_PARTE</name>
<dbReference type="InParanoid" id="A0C7E1"/>
<dbReference type="RefSeq" id="XP_001434105.1">
    <property type="nucleotide sequence ID" value="XM_001434068.1"/>
</dbReference>
<dbReference type="HOGENOM" id="CLU_720538_0_0_1"/>
<dbReference type="InterPro" id="IPR013783">
    <property type="entry name" value="Ig-like_fold"/>
</dbReference>
<protein>
    <recommendedName>
        <fullName evidence="3">Next to BRCA1 central domain-containing protein</fullName>
    </recommendedName>
</protein>
<organism evidence="1 2">
    <name type="scientific">Paramecium tetraurelia</name>
    <dbReference type="NCBI Taxonomy" id="5888"/>
    <lineage>
        <taxon>Eukaryota</taxon>
        <taxon>Sar</taxon>
        <taxon>Alveolata</taxon>
        <taxon>Ciliophora</taxon>
        <taxon>Intramacronucleata</taxon>
        <taxon>Oligohymenophorea</taxon>
        <taxon>Peniculida</taxon>
        <taxon>Parameciidae</taxon>
        <taxon>Paramecium</taxon>
    </lineage>
</organism>
<sequence length="357" mass="42270">MNIKIVYNTKTHKISTTHKTLETIKNAIQNLYPKHLEKGFDLYVTLHPQMEPFKIQDQEALLRIQQIYTQMNWTSIKFLVKDSTNPNLTNDDLSLLNQSVITQSNVQLSTVMNFLQESKQQNQEQFTDQKQQIVIEENKPETNLAQEIIKQIEKQEFLGFDYHSEEFKQFIIQRIDNRLKYHGILQPKNSQAQQYPQYKMELKQQDFIITKKANEKFEWNFEVFNTGNQVWRRNQVAFVGLNGLFKNVKIQLTNDVYPGQTAKFSLLYQMPKKEVQNLKHEFQLTYQDEQNQTKFFGKKISLVITVKKDLQQIKDEKILQLMESVQISFEQATEFLEMYGSEDNINDIVFAYLGQPK</sequence>
<proteinExistence type="predicted"/>
<evidence type="ECO:0008006" key="3">
    <source>
        <dbReference type="Google" id="ProtNLM"/>
    </source>
</evidence>
<dbReference type="OrthoDB" id="306043at2759"/>